<sequence length="801" mass="82550">MDSTAFTAVVVMLLAVSSSWLDSVESNNVLYTIKKDHRLADYVITSQRTNGILTCAHFCSINSKCTSINYKLVEEKRRGLCELNSKSAVQGDRRLRNSPGWSFAYVTSLTPVFSATFTNLGSKGVDGPDKTDRYKGTSLEGQVELKNGIQLWTVPYTGLYEITAMGASGGNGTNGTSGAGWRLGGRGARIRGTFYLNAEKKLKILVGQRGGVTTTFNDRPGGGGGGTFVTTLDDKPLLVAGGGGGGASIFPHGDCRDGDPGQATENGTRYGGTNGSGGKRYDKIGGVNPSRFEGTGGGGFYGDGASASISAFGGSSFVNGGTGGRSNAGASPGGFGGGGAGTQYPGGGGGYSGGGVMGDGQNFAVAGGGGSINNGKEQENESGVNLGDGKVVIRFIRTSNRMKHFICLLLFGLSLLFSRTKSLYDEFTTRSSNIRTSNNARLCGYVISKQRTFDILGCAHRCLSDRNCASLNFLDKPASGDGICELNSAESFYNNEEPIETDGWTFGFVEGKNWQLSKEFNFTNLGAVGAKGPTSTLDYKGTNLEGKVQLHKGIQLWTVPYRGTYSIEALGASGGNGTNDTQTRYWRTGGLGARIKANFYLKEGSVLKILIGQPGLCAPIGQRRPGGGGGGTFVTLADNSPLVIAGGGGGGAAPWIGFHHGYHGQLTTNGSIYGGTGGSGGYLYDIYYRTFFRRYKAGAGGGLKTNGASGNLTQGGFAFLNGGEGGVGGDGAQGGFGGGGAAYLYPGGGGGYSGGGVVRATRYTKAGGGGSFTAGTMVDKSLATLRGPGKVEIRLIKPDIG</sequence>
<keyword evidence="15" id="KW-0325">Glycoprotein</keyword>
<keyword evidence="4" id="KW-0808">Transferase</keyword>
<dbReference type="Pfam" id="PF12810">
    <property type="entry name" value="ALK_LTK_GRD"/>
    <property type="match status" value="2"/>
</dbReference>
<evidence type="ECO:0000256" key="9">
    <source>
        <dbReference type="ARBA" id="ARBA00022840"/>
    </source>
</evidence>
<dbReference type="EC" id="2.7.10.1" evidence="2"/>
<organism evidence="19 20">
    <name type="scientific">Actinia tenebrosa</name>
    <name type="common">Australian red waratah sea anemone</name>
    <dbReference type="NCBI Taxonomy" id="6105"/>
    <lineage>
        <taxon>Eukaryota</taxon>
        <taxon>Metazoa</taxon>
        <taxon>Cnidaria</taxon>
        <taxon>Anthozoa</taxon>
        <taxon>Hexacorallia</taxon>
        <taxon>Actiniaria</taxon>
        <taxon>Actiniidae</taxon>
        <taxon>Actinia</taxon>
    </lineage>
</organism>
<evidence type="ECO:0000256" key="14">
    <source>
        <dbReference type="ARBA" id="ARBA00023170"/>
    </source>
</evidence>
<evidence type="ECO:0000256" key="13">
    <source>
        <dbReference type="ARBA" id="ARBA00023157"/>
    </source>
</evidence>
<evidence type="ECO:0000313" key="19">
    <source>
        <dbReference type="Proteomes" id="UP000515163"/>
    </source>
</evidence>
<dbReference type="GeneID" id="116295919"/>
<evidence type="ECO:0000256" key="11">
    <source>
        <dbReference type="ARBA" id="ARBA00023136"/>
    </source>
</evidence>
<feature type="chain" id="PRO_5027925497" description="receptor protein-tyrosine kinase" evidence="17">
    <location>
        <begin position="27"/>
        <end position="801"/>
    </location>
</feature>
<evidence type="ECO:0000256" key="3">
    <source>
        <dbReference type="ARBA" id="ARBA00022475"/>
    </source>
</evidence>
<dbReference type="InParanoid" id="A0A6P8I483"/>
<evidence type="ECO:0000256" key="5">
    <source>
        <dbReference type="ARBA" id="ARBA00022692"/>
    </source>
</evidence>
<dbReference type="RefSeq" id="XP_031559737.1">
    <property type="nucleotide sequence ID" value="XM_031703877.1"/>
</dbReference>
<keyword evidence="13" id="KW-1015">Disulfide bond</keyword>
<dbReference type="KEGG" id="aten:116295919"/>
<dbReference type="GO" id="GO:0004714">
    <property type="term" value="F:transmembrane receptor protein tyrosine kinase activity"/>
    <property type="evidence" value="ECO:0007669"/>
    <property type="project" value="UniProtKB-EC"/>
</dbReference>
<evidence type="ECO:0000256" key="6">
    <source>
        <dbReference type="ARBA" id="ARBA00022729"/>
    </source>
</evidence>
<protein>
    <recommendedName>
        <fullName evidence="2">receptor protein-tyrosine kinase</fullName>
        <ecNumber evidence="2">2.7.10.1</ecNumber>
    </recommendedName>
</protein>
<evidence type="ECO:0000256" key="8">
    <source>
        <dbReference type="ARBA" id="ARBA00022777"/>
    </source>
</evidence>
<evidence type="ECO:0000256" key="4">
    <source>
        <dbReference type="ARBA" id="ARBA00022679"/>
    </source>
</evidence>
<evidence type="ECO:0000259" key="18">
    <source>
        <dbReference type="Pfam" id="PF12810"/>
    </source>
</evidence>
<dbReference type="OrthoDB" id="5986714at2759"/>
<feature type="domain" description="ALK/LTK-like glycine-rich" evidence="18">
    <location>
        <begin position="157"/>
        <end position="321"/>
    </location>
</feature>
<feature type="region of interest" description="Disordered" evidence="16">
    <location>
        <begin position="261"/>
        <end position="281"/>
    </location>
</feature>
<keyword evidence="11" id="KW-0472">Membrane</keyword>
<reference evidence="20" key="1">
    <citation type="submission" date="2025-08" db="UniProtKB">
        <authorList>
            <consortium name="RefSeq"/>
        </authorList>
    </citation>
    <scope>IDENTIFICATION</scope>
    <source>
        <tissue evidence="20">Tentacle</tissue>
    </source>
</reference>
<keyword evidence="12" id="KW-0829">Tyrosine-protein kinase</keyword>
<evidence type="ECO:0000256" key="17">
    <source>
        <dbReference type="SAM" id="SignalP"/>
    </source>
</evidence>
<keyword evidence="7" id="KW-0547">Nucleotide-binding</keyword>
<dbReference type="AlphaFoldDB" id="A0A6P8I483"/>
<evidence type="ECO:0000313" key="20">
    <source>
        <dbReference type="RefSeq" id="XP_031559737.1"/>
    </source>
</evidence>
<dbReference type="Proteomes" id="UP000515163">
    <property type="component" value="Unplaced"/>
</dbReference>
<dbReference type="GO" id="GO:0005886">
    <property type="term" value="C:plasma membrane"/>
    <property type="evidence" value="ECO:0007669"/>
    <property type="project" value="UniProtKB-SubCell"/>
</dbReference>
<evidence type="ECO:0000256" key="16">
    <source>
        <dbReference type="SAM" id="MobiDB-lite"/>
    </source>
</evidence>
<name>A0A6P8I483_ACTTE</name>
<dbReference type="PANTHER" id="PTHR31535:SF3">
    <property type="entry name" value="REGULATORY PROTEIN ZESTE"/>
    <property type="match status" value="1"/>
</dbReference>
<dbReference type="InterPro" id="IPR055163">
    <property type="entry name" value="ALK/LTK-like_GRD"/>
</dbReference>
<dbReference type="PANTHER" id="PTHR31535">
    <property type="match status" value="1"/>
</dbReference>
<gene>
    <name evidence="20" type="primary">LOC116295919</name>
</gene>
<keyword evidence="5" id="KW-0812">Transmembrane</keyword>
<dbReference type="GO" id="GO:0005524">
    <property type="term" value="F:ATP binding"/>
    <property type="evidence" value="ECO:0007669"/>
    <property type="project" value="UniProtKB-KW"/>
</dbReference>
<feature type="signal peptide" evidence="17">
    <location>
        <begin position="1"/>
        <end position="26"/>
    </location>
</feature>
<evidence type="ECO:0000256" key="10">
    <source>
        <dbReference type="ARBA" id="ARBA00022989"/>
    </source>
</evidence>
<keyword evidence="3" id="KW-1003">Cell membrane</keyword>
<evidence type="ECO:0000256" key="1">
    <source>
        <dbReference type="ARBA" id="ARBA00004251"/>
    </source>
</evidence>
<keyword evidence="6 17" id="KW-0732">Signal</keyword>
<accession>A0A6P8I483</accession>
<evidence type="ECO:0000256" key="15">
    <source>
        <dbReference type="ARBA" id="ARBA00023180"/>
    </source>
</evidence>
<evidence type="ECO:0000256" key="7">
    <source>
        <dbReference type="ARBA" id="ARBA00022741"/>
    </source>
</evidence>
<comment type="subcellular location">
    <subcellularLocation>
        <location evidence="1">Cell membrane</location>
        <topology evidence="1">Single-pass type I membrane protein</topology>
    </subcellularLocation>
</comment>
<keyword evidence="8" id="KW-0418">Kinase</keyword>
<evidence type="ECO:0000256" key="12">
    <source>
        <dbReference type="ARBA" id="ARBA00023137"/>
    </source>
</evidence>
<feature type="domain" description="ALK/LTK-like glycine-rich" evidence="18">
    <location>
        <begin position="562"/>
        <end position="777"/>
    </location>
</feature>
<keyword evidence="10" id="KW-1133">Transmembrane helix</keyword>
<keyword evidence="14" id="KW-0675">Receptor</keyword>
<keyword evidence="19" id="KW-1185">Reference proteome</keyword>
<keyword evidence="9" id="KW-0067">ATP-binding</keyword>
<proteinExistence type="predicted"/>
<feature type="compositionally biased region" description="Gly residues" evidence="16">
    <location>
        <begin position="269"/>
        <end position="278"/>
    </location>
</feature>
<evidence type="ECO:0000256" key="2">
    <source>
        <dbReference type="ARBA" id="ARBA00011902"/>
    </source>
</evidence>